<name>A0A5N5FFL4_9ROSA</name>
<reference evidence="1 2" key="1">
    <citation type="submission" date="2019-09" db="EMBL/GenBank/DDBJ databases">
        <authorList>
            <person name="Ou C."/>
        </authorList>
    </citation>
    <scope>NUCLEOTIDE SEQUENCE [LARGE SCALE GENOMIC DNA]</scope>
    <source>
        <strain evidence="1">S2</strain>
        <tissue evidence="1">Leaf</tissue>
    </source>
</reference>
<dbReference type="EMBL" id="SMOL01000695">
    <property type="protein sequence ID" value="KAB2601905.1"/>
    <property type="molecule type" value="Genomic_DNA"/>
</dbReference>
<evidence type="ECO:0000313" key="2">
    <source>
        <dbReference type="Proteomes" id="UP000327157"/>
    </source>
</evidence>
<keyword evidence="2" id="KW-1185">Reference proteome</keyword>
<reference evidence="2" key="2">
    <citation type="submission" date="2019-10" db="EMBL/GenBank/DDBJ databases">
        <title>A de novo genome assembly of a pear dwarfing rootstock.</title>
        <authorList>
            <person name="Wang F."/>
            <person name="Wang J."/>
            <person name="Li S."/>
            <person name="Zhang Y."/>
            <person name="Fang M."/>
            <person name="Ma L."/>
            <person name="Zhao Y."/>
            <person name="Jiang S."/>
        </authorList>
    </citation>
    <scope>NUCLEOTIDE SEQUENCE [LARGE SCALE GENOMIC DNA]</scope>
</reference>
<proteinExistence type="predicted"/>
<organism evidence="1 2">
    <name type="scientific">Pyrus ussuriensis x Pyrus communis</name>
    <dbReference type="NCBI Taxonomy" id="2448454"/>
    <lineage>
        <taxon>Eukaryota</taxon>
        <taxon>Viridiplantae</taxon>
        <taxon>Streptophyta</taxon>
        <taxon>Embryophyta</taxon>
        <taxon>Tracheophyta</taxon>
        <taxon>Spermatophyta</taxon>
        <taxon>Magnoliopsida</taxon>
        <taxon>eudicotyledons</taxon>
        <taxon>Gunneridae</taxon>
        <taxon>Pentapetalae</taxon>
        <taxon>rosids</taxon>
        <taxon>fabids</taxon>
        <taxon>Rosales</taxon>
        <taxon>Rosaceae</taxon>
        <taxon>Amygdaloideae</taxon>
        <taxon>Maleae</taxon>
        <taxon>Pyrus</taxon>
    </lineage>
</organism>
<evidence type="ECO:0000313" key="1">
    <source>
        <dbReference type="EMBL" id="KAB2601905.1"/>
    </source>
</evidence>
<comment type="caution">
    <text evidence="1">The sequence shown here is derived from an EMBL/GenBank/DDBJ whole genome shotgun (WGS) entry which is preliminary data.</text>
</comment>
<sequence length="83" mass="9508">MFGEQCSANLWGRFLSQYFGTDGSHFWKLLSTSPFHRKPHLKEERIPLQLRYRSTSSSAEESMAETSNLKVQVAVLNMIAELS</sequence>
<accession>A0A5N5FFL4</accession>
<dbReference type="OrthoDB" id="49511at2759"/>
<reference evidence="1 2" key="3">
    <citation type="submission" date="2019-11" db="EMBL/GenBank/DDBJ databases">
        <title>A de novo genome assembly of a pear dwarfing rootstock.</title>
        <authorList>
            <person name="Wang F."/>
            <person name="Wang J."/>
            <person name="Li S."/>
            <person name="Zhang Y."/>
            <person name="Fang M."/>
            <person name="Ma L."/>
            <person name="Zhao Y."/>
            <person name="Jiang S."/>
        </authorList>
    </citation>
    <scope>NUCLEOTIDE SEQUENCE [LARGE SCALE GENOMIC DNA]</scope>
    <source>
        <strain evidence="1">S2</strain>
        <tissue evidence="1">Leaf</tissue>
    </source>
</reference>
<dbReference type="AlphaFoldDB" id="A0A5N5FFL4"/>
<protein>
    <submittedName>
        <fullName evidence="1">Uncharacterized protein</fullName>
    </submittedName>
</protein>
<gene>
    <name evidence="1" type="ORF">D8674_002910</name>
</gene>
<dbReference type="Proteomes" id="UP000327157">
    <property type="component" value="Chromosome 10"/>
</dbReference>